<sequence length="172" mass="18074">MADPTFDVLFSGELLGSASPDYVKKRLAQIFKLDEAGVERLFSGQRVFVKRGVDFATAERLREVFDKAGALAEVVPVGGDPDEVFHFDDSDDEADVDASPSAAKGSTITPSSSPPSSSPPSSSPPSSSPPSSSPPSASWSIAPPGAELEELSDRGPEQHPDISKLSLVEDDD</sequence>
<name>H8Z5Z9_9GAMM</name>
<evidence type="ECO:0000313" key="2">
    <source>
        <dbReference type="EMBL" id="EIC20649.1"/>
    </source>
</evidence>
<proteinExistence type="predicted"/>
<dbReference type="EMBL" id="JH603170">
    <property type="protein sequence ID" value="EIC20649.1"/>
    <property type="molecule type" value="Genomic_DNA"/>
</dbReference>
<dbReference type="Proteomes" id="UP000002964">
    <property type="component" value="Unassembled WGS sequence"/>
</dbReference>
<dbReference type="STRING" id="631362.Thi970DRAFT_04303"/>
<feature type="compositionally biased region" description="Pro residues" evidence="1">
    <location>
        <begin position="112"/>
        <end position="133"/>
    </location>
</feature>
<dbReference type="AlphaFoldDB" id="H8Z5Z9"/>
<evidence type="ECO:0000256" key="1">
    <source>
        <dbReference type="SAM" id="MobiDB-lite"/>
    </source>
</evidence>
<reference evidence="3" key="1">
    <citation type="submission" date="2011-06" db="EMBL/GenBank/DDBJ databases">
        <authorList>
            <consortium name="US DOE Joint Genome Institute (JGI-PGF)"/>
            <person name="Lucas S."/>
            <person name="Han J."/>
            <person name="Lapidus A."/>
            <person name="Cheng J.-F."/>
            <person name="Goodwin L."/>
            <person name="Pitluck S."/>
            <person name="Peters L."/>
            <person name="Land M.L."/>
            <person name="Hauser L."/>
            <person name="Vogl K."/>
            <person name="Liu Z."/>
            <person name="Overmann J."/>
            <person name="Frigaard N.-U."/>
            <person name="Bryant D.A."/>
            <person name="Woyke T.J."/>
        </authorList>
    </citation>
    <scope>NUCLEOTIDE SEQUENCE [LARGE SCALE GENOMIC DNA]</scope>
    <source>
        <strain evidence="3">970</strain>
    </source>
</reference>
<dbReference type="HOGENOM" id="CLU_120813_0_0_6"/>
<feature type="compositionally biased region" description="Low complexity" evidence="1">
    <location>
        <begin position="134"/>
        <end position="144"/>
    </location>
</feature>
<organism evidence="2 3">
    <name type="scientific">Thiorhodovibrio frisius</name>
    <dbReference type="NCBI Taxonomy" id="631362"/>
    <lineage>
        <taxon>Bacteria</taxon>
        <taxon>Pseudomonadati</taxon>
        <taxon>Pseudomonadota</taxon>
        <taxon>Gammaproteobacteria</taxon>
        <taxon>Chromatiales</taxon>
        <taxon>Chromatiaceae</taxon>
        <taxon>Thiorhodovibrio</taxon>
    </lineage>
</organism>
<dbReference type="RefSeq" id="WP_009151052.1">
    <property type="nucleotide sequence ID" value="NZ_CP121471.1"/>
</dbReference>
<feature type="compositionally biased region" description="Low complexity" evidence="1">
    <location>
        <begin position="97"/>
        <end position="111"/>
    </location>
</feature>
<accession>H8Z5Z9</accession>
<protein>
    <submittedName>
        <fullName evidence="2">Uncharacterized protein</fullName>
    </submittedName>
</protein>
<gene>
    <name evidence="2" type="ORF">Thi970DRAFT_04303</name>
</gene>
<dbReference type="eggNOG" id="COG1413">
    <property type="taxonomic scope" value="Bacteria"/>
</dbReference>
<feature type="compositionally biased region" description="Basic and acidic residues" evidence="1">
    <location>
        <begin position="151"/>
        <end position="162"/>
    </location>
</feature>
<evidence type="ECO:0000313" key="3">
    <source>
        <dbReference type="Proteomes" id="UP000002964"/>
    </source>
</evidence>
<feature type="region of interest" description="Disordered" evidence="1">
    <location>
        <begin position="78"/>
        <end position="172"/>
    </location>
</feature>
<reference evidence="2 3" key="2">
    <citation type="submission" date="2011-11" db="EMBL/GenBank/DDBJ databases">
        <authorList>
            <consortium name="US DOE Joint Genome Institute"/>
            <person name="Lucas S."/>
            <person name="Han J."/>
            <person name="Lapidus A."/>
            <person name="Cheng J.-F."/>
            <person name="Goodwin L."/>
            <person name="Pitluck S."/>
            <person name="Peters L."/>
            <person name="Ovchinnikova G."/>
            <person name="Zhang X."/>
            <person name="Detter J.C."/>
            <person name="Han C."/>
            <person name="Tapia R."/>
            <person name="Land M."/>
            <person name="Hauser L."/>
            <person name="Kyrpides N."/>
            <person name="Ivanova N."/>
            <person name="Pagani I."/>
            <person name="Vogl K."/>
            <person name="Liu Z."/>
            <person name="Overmann J."/>
            <person name="Frigaard N.-U."/>
            <person name="Bryant D."/>
            <person name="Woyke T."/>
        </authorList>
    </citation>
    <scope>NUCLEOTIDE SEQUENCE [LARGE SCALE GENOMIC DNA]</scope>
    <source>
        <strain evidence="2 3">970</strain>
    </source>
</reference>
<keyword evidence="3" id="KW-1185">Reference proteome</keyword>